<reference evidence="1 2" key="1">
    <citation type="submission" date="2020-02" db="EMBL/GenBank/DDBJ databases">
        <authorList>
            <person name="Ferguson B K."/>
        </authorList>
    </citation>
    <scope>NUCLEOTIDE SEQUENCE [LARGE SCALE GENOMIC DNA]</scope>
</reference>
<gene>
    <name evidence="1" type="ORF">NTEN_LOCUS12255</name>
</gene>
<protein>
    <submittedName>
        <fullName evidence="1">Uncharacterized protein</fullName>
    </submittedName>
</protein>
<proteinExistence type="predicted"/>
<dbReference type="EMBL" id="CADCXU010018408">
    <property type="protein sequence ID" value="CAB0006778.1"/>
    <property type="molecule type" value="Genomic_DNA"/>
</dbReference>
<dbReference type="AlphaFoldDB" id="A0A6H5GV67"/>
<sequence length="97" mass="11131">RFRAEGPPRELLRKGCQELACFRWPAAGSRIYSIRASFFTQVVIEPLVMDLPFKSPAPPPDRSPFITDPYATNDKLIVKLRNQLVYRHTTFNGHMSP</sequence>
<evidence type="ECO:0000313" key="2">
    <source>
        <dbReference type="Proteomes" id="UP000479000"/>
    </source>
</evidence>
<name>A0A6H5GV67_9HEMI</name>
<feature type="non-terminal residue" evidence="1">
    <location>
        <position position="1"/>
    </location>
</feature>
<keyword evidence="2" id="KW-1185">Reference proteome</keyword>
<dbReference type="Proteomes" id="UP000479000">
    <property type="component" value="Unassembled WGS sequence"/>
</dbReference>
<evidence type="ECO:0000313" key="1">
    <source>
        <dbReference type="EMBL" id="CAB0006778.1"/>
    </source>
</evidence>
<organism evidence="1 2">
    <name type="scientific">Nesidiocoris tenuis</name>
    <dbReference type="NCBI Taxonomy" id="355587"/>
    <lineage>
        <taxon>Eukaryota</taxon>
        <taxon>Metazoa</taxon>
        <taxon>Ecdysozoa</taxon>
        <taxon>Arthropoda</taxon>
        <taxon>Hexapoda</taxon>
        <taxon>Insecta</taxon>
        <taxon>Pterygota</taxon>
        <taxon>Neoptera</taxon>
        <taxon>Paraneoptera</taxon>
        <taxon>Hemiptera</taxon>
        <taxon>Heteroptera</taxon>
        <taxon>Panheteroptera</taxon>
        <taxon>Cimicomorpha</taxon>
        <taxon>Miridae</taxon>
        <taxon>Dicyphina</taxon>
        <taxon>Nesidiocoris</taxon>
    </lineage>
</organism>
<accession>A0A6H5GV67</accession>